<feature type="chain" id="PRO_5043876453" evidence="1">
    <location>
        <begin position="24"/>
        <end position="82"/>
    </location>
</feature>
<gene>
    <name evidence="2" type="ORF">PENTCL1PPCAC_6332</name>
</gene>
<name>A0AAV5SN40_9BILA</name>
<dbReference type="EMBL" id="BTSX01000002">
    <property type="protein sequence ID" value="GMS84157.1"/>
    <property type="molecule type" value="Genomic_DNA"/>
</dbReference>
<organism evidence="2 3">
    <name type="scientific">Pristionchus entomophagus</name>
    <dbReference type="NCBI Taxonomy" id="358040"/>
    <lineage>
        <taxon>Eukaryota</taxon>
        <taxon>Metazoa</taxon>
        <taxon>Ecdysozoa</taxon>
        <taxon>Nematoda</taxon>
        <taxon>Chromadorea</taxon>
        <taxon>Rhabditida</taxon>
        <taxon>Rhabditina</taxon>
        <taxon>Diplogasteromorpha</taxon>
        <taxon>Diplogasteroidea</taxon>
        <taxon>Neodiplogasteridae</taxon>
        <taxon>Pristionchus</taxon>
    </lineage>
</organism>
<feature type="signal peptide" evidence="1">
    <location>
        <begin position="1"/>
        <end position="23"/>
    </location>
</feature>
<evidence type="ECO:0000313" key="3">
    <source>
        <dbReference type="Proteomes" id="UP001432027"/>
    </source>
</evidence>
<sequence length="82" mass="9491">MASLIQMALFLSILLITLCTVQAFDDFRPILMDRRDAPFNELLNGLKTQTIGGRMRFGKRSGEGEATMRLNQWRPQQFNRPF</sequence>
<dbReference type="Proteomes" id="UP001432027">
    <property type="component" value="Unassembled WGS sequence"/>
</dbReference>
<evidence type="ECO:0000256" key="1">
    <source>
        <dbReference type="SAM" id="SignalP"/>
    </source>
</evidence>
<protein>
    <submittedName>
        <fullName evidence="2">Uncharacterized protein</fullName>
    </submittedName>
</protein>
<evidence type="ECO:0000313" key="2">
    <source>
        <dbReference type="EMBL" id="GMS84157.1"/>
    </source>
</evidence>
<proteinExistence type="predicted"/>
<dbReference type="AlphaFoldDB" id="A0AAV5SN40"/>
<keyword evidence="1" id="KW-0732">Signal</keyword>
<reference evidence="2" key="1">
    <citation type="submission" date="2023-10" db="EMBL/GenBank/DDBJ databases">
        <title>Genome assembly of Pristionchus species.</title>
        <authorList>
            <person name="Yoshida K."/>
            <person name="Sommer R.J."/>
        </authorList>
    </citation>
    <scope>NUCLEOTIDE SEQUENCE</scope>
    <source>
        <strain evidence="2">RS0144</strain>
    </source>
</reference>
<comment type="caution">
    <text evidence="2">The sequence shown here is derived from an EMBL/GenBank/DDBJ whole genome shotgun (WGS) entry which is preliminary data.</text>
</comment>
<accession>A0AAV5SN40</accession>
<keyword evidence="3" id="KW-1185">Reference proteome</keyword>